<dbReference type="PANTHER" id="PTHR32060:SF31">
    <property type="entry name" value="CARBOXYL-TERMINAL-PROCESSING PEPTIDASE 1, CHLOROPLASTIC"/>
    <property type="match status" value="1"/>
</dbReference>
<organism evidence="3 4">
    <name type="scientific">Dendrobium thyrsiflorum</name>
    <name type="common">Pinecone-like raceme dendrobium</name>
    <name type="synonym">Orchid</name>
    <dbReference type="NCBI Taxonomy" id="117978"/>
    <lineage>
        <taxon>Eukaryota</taxon>
        <taxon>Viridiplantae</taxon>
        <taxon>Streptophyta</taxon>
        <taxon>Embryophyta</taxon>
        <taxon>Tracheophyta</taxon>
        <taxon>Spermatophyta</taxon>
        <taxon>Magnoliopsida</taxon>
        <taxon>Liliopsida</taxon>
        <taxon>Asparagales</taxon>
        <taxon>Orchidaceae</taxon>
        <taxon>Epidendroideae</taxon>
        <taxon>Malaxideae</taxon>
        <taxon>Dendrobiinae</taxon>
        <taxon>Dendrobium</taxon>
    </lineage>
</organism>
<dbReference type="PROSITE" id="PS50106">
    <property type="entry name" value="PDZ"/>
    <property type="match status" value="1"/>
</dbReference>
<sequence length="1133" mass="126009">MTEDPASVFLVSCMRYFFFNEKFSKMAKYDVTGIGINLREVPDENGVAKIKVLGVILDGPAHSAGVKQGDELLSVNGLDIKGKSAFEVSSMLQGPNETFVTVEVRHGDCGLAHSIKIQRQNVARTPIFYRLEKMGEGNVPVGYVHIKEFNALARKDLIIELSNLAQSIVFPVGIRVPYQSAICHVSIVSTLARGCTNAVVGEANWVKEYRTVRRIVDLEGGFAGAEEIFRWQRPDDFPPGEPSEAAIWDAIDRQDPRGDADVRDRLEQHQDMLRGRDVFHSFFPRSPLLPECPLESVEFGDPSQWVSSLRLQCGEYHPVESSIAPVSWGTCDILEPAADTVEPVGQSGLLSHRQLQFGPLEWPRDSTVRRVQSPVSGYVHWARYVLQAHRGLVEYWDAGRGTCWIGAEEFTVTLSDLQTVSGLPGFGHYFEECVPLDEQLFQQVPSADGDRRGRSVLPDVYPVALQHYRQTYRASDLSRRARASMPVEVLVRSFLQEGYLSTVGVSLHDPFGLGLQRGTVLSEETAEPTVTSDCTSRGLSGSVRCSILLPASQLAQGQRLALAPAILARIYRSLCTASKVTSLELRDLTLPWQYLYGWIHLHVQGAFSVLESPVYFSNRGYPTVLPMCQASSTLESERIRLFFFASQLVTDKFALVHQTATVSLPLHQRCTVVVDGTDHRGRRTLLLRRQSLAVAEYFISMPPGWLCYRSDNTVTLEGYQPNRVARQFGYSQATSFDGRPVVPGVTDVLHMETVLQETRFFTAALTWLHLLRLGTGSSFLLAQPSSSTGVSFTRLTWVRLSFGPALEHGARRYEPRVRELRSSRGRRPRRGFSVTIFERGTDTEAHTTIGVVVPSSPRATGVTPEPLYTETARSPRRRASSPRASSPRMPVGIHISPGGPGESLPRLRRSDPTSFSTLDPPDDYFCPAYPGESSGAGVDIVAEFSFFPECHPTDFVGPSSAPASFPAGSASPSTALEGFEYASEISCHVPLLLDSRSTDRCSHTAALLKDLIFSIDPRSPASWIEFVHTADRLLGLLANFGVSTTELVFWESLCHALEYQIRRLRDLSVLRTRVTLPELEERVTRRREAADDTHDRFDSSAVALRRHRESSSRMDTEVSELTTRVRSLWRDIT</sequence>
<dbReference type="EMBL" id="JANQDX010000007">
    <property type="protein sequence ID" value="KAL0921484.1"/>
    <property type="molecule type" value="Genomic_DNA"/>
</dbReference>
<dbReference type="SMART" id="SM00228">
    <property type="entry name" value="PDZ"/>
    <property type="match status" value="1"/>
</dbReference>
<evidence type="ECO:0000313" key="4">
    <source>
        <dbReference type="Proteomes" id="UP001552299"/>
    </source>
</evidence>
<reference evidence="3 4" key="1">
    <citation type="journal article" date="2024" name="Plant Biotechnol. J.">
        <title>Dendrobium thyrsiflorum genome and its molecular insights into genes involved in important horticultural traits.</title>
        <authorList>
            <person name="Chen B."/>
            <person name="Wang J.Y."/>
            <person name="Zheng P.J."/>
            <person name="Li K.L."/>
            <person name="Liang Y.M."/>
            <person name="Chen X.F."/>
            <person name="Zhang C."/>
            <person name="Zhao X."/>
            <person name="He X."/>
            <person name="Zhang G.Q."/>
            <person name="Liu Z.J."/>
            <person name="Xu Q."/>
        </authorList>
    </citation>
    <scope>NUCLEOTIDE SEQUENCE [LARGE SCALE GENOMIC DNA]</scope>
    <source>
        <strain evidence="3">GZMU011</strain>
    </source>
</reference>
<dbReference type="AlphaFoldDB" id="A0ABD0V8B7"/>
<keyword evidence="4" id="KW-1185">Reference proteome</keyword>
<dbReference type="PANTHER" id="PTHR32060">
    <property type="entry name" value="TAIL-SPECIFIC PROTEASE"/>
    <property type="match status" value="1"/>
</dbReference>
<name>A0ABD0V8B7_DENTH</name>
<accession>A0ABD0V8B7</accession>
<gene>
    <name evidence="3" type="ORF">M5K25_008561</name>
</gene>
<dbReference type="FunFam" id="2.30.42.10:FF:000146">
    <property type="entry name" value="Carboxyl-terminal-processing peptidase 1, chloroplastic"/>
    <property type="match status" value="1"/>
</dbReference>
<dbReference type="InterPro" id="IPR036034">
    <property type="entry name" value="PDZ_sf"/>
</dbReference>
<feature type="region of interest" description="Disordered" evidence="1">
    <location>
        <begin position="854"/>
        <end position="916"/>
    </location>
</feature>
<dbReference type="Gene3D" id="3.30.750.44">
    <property type="match status" value="1"/>
</dbReference>
<dbReference type="Proteomes" id="UP001552299">
    <property type="component" value="Unassembled WGS sequence"/>
</dbReference>
<dbReference type="Gene3D" id="2.30.42.10">
    <property type="match status" value="1"/>
</dbReference>
<dbReference type="InterPro" id="IPR041489">
    <property type="entry name" value="PDZ_6"/>
</dbReference>
<protein>
    <recommendedName>
        <fullName evidence="2">PDZ domain-containing protein</fullName>
    </recommendedName>
</protein>
<evidence type="ECO:0000313" key="3">
    <source>
        <dbReference type="EMBL" id="KAL0921484.1"/>
    </source>
</evidence>
<proteinExistence type="predicted"/>
<dbReference type="Gene3D" id="3.90.226.10">
    <property type="entry name" value="2-enoyl-CoA Hydratase, Chain A, domain 1"/>
    <property type="match status" value="1"/>
</dbReference>
<evidence type="ECO:0000256" key="1">
    <source>
        <dbReference type="SAM" id="MobiDB-lite"/>
    </source>
</evidence>
<feature type="domain" description="PDZ" evidence="2">
    <location>
        <begin position="23"/>
        <end position="93"/>
    </location>
</feature>
<evidence type="ECO:0000259" key="2">
    <source>
        <dbReference type="PROSITE" id="PS50106"/>
    </source>
</evidence>
<dbReference type="SUPFAM" id="SSF50156">
    <property type="entry name" value="PDZ domain-like"/>
    <property type="match status" value="1"/>
</dbReference>
<dbReference type="InterPro" id="IPR001478">
    <property type="entry name" value="PDZ"/>
</dbReference>
<dbReference type="Pfam" id="PF17820">
    <property type="entry name" value="PDZ_6"/>
    <property type="match status" value="1"/>
</dbReference>
<dbReference type="CDD" id="cd06782">
    <property type="entry name" value="cpPDZ_CPP-like"/>
    <property type="match status" value="1"/>
</dbReference>
<comment type="caution">
    <text evidence="3">The sequence shown here is derived from an EMBL/GenBank/DDBJ whole genome shotgun (WGS) entry which is preliminary data.</text>
</comment>